<evidence type="ECO:0000313" key="3">
    <source>
        <dbReference type="Proteomes" id="UP000316778"/>
    </source>
</evidence>
<dbReference type="OrthoDB" id="1147023at2"/>
<dbReference type="InterPro" id="IPR011990">
    <property type="entry name" value="TPR-like_helical_dom_sf"/>
</dbReference>
<dbReference type="AlphaFoldDB" id="A0A562SZX0"/>
<name>A0A562SZX0_CHIJA</name>
<comment type="caution">
    <text evidence="2">The sequence shown here is derived from an EMBL/GenBank/DDBJ whole genome shotgun (WGS) entry which is preliminary data.</text>
</comment>
<dbReference type="PROSITE" id="PS51257">
    <property type="entry name" value="PROKAR_LIPOPROTEIN"/>
    <property type="match status" value="1"/>
</dbReference>
<accession>A0A562SZX0</accession>
<reference evidence="2 3" key="1">
    <citation type="journal article" date="2013" name="Stand. Genomic Sci.">
        <title>Genomic Encyclopedia of Type Strains, Phase I: The one thousand microbial genomes (KMG-I) project.</title>
        <authorList>
            <person name="Kyrpides N.C."/>
            <person name="Woyke T."/>
            <person name="Eisen J.A."/>
            <person name="Garrity G."/>
            <person name="Lilburn T.G."/>
            <person name="Beck B.J."/>
            <person name="Whitman W.B."/>
            <person name="Hugenholtz P."/>
            <person name="Klenk H.P."/>
        </authorList>
    </citation>
    <scope>NUCLEOTIDE SEQUENCE [LARGE SCALE GENOMIC DNA]</scope>
    <source>
        <strain evidence="2 3">DSM 13484</strain>
    </source>
</reference>
<gene>
    <name evidence="2" type="ORF">LX66_3813</name>
</gene>
<protein>
    <submittedName>
        <fullName evidence="2">Putative outer membrane starch-binding protein</fullName>
    </submittedName>
</protein>
<dbReference type="SUPFAM" id="SSF48452">
    <property type="entry name" value="TPR-like"/>
    <property type="match status" value="1"/>
</dbReference>
<dbReference type="Gene3D" id="1.25.40.390">
    <property type="match status" value="2"/>
</dbReference>
<evidence type="ECO:0000313" key="2">
    <source>
        <dbReference type="EMBL" id="TWI86554.1"/>
    </source>
</evidence>
<evidence type="ECO:0000259" key="1">
    <source>
        <dbReference type="Pfam" id="PF14322"/>
    </source>
</evidence>
<dbReference type="Proteomes" id="UP000316778">
    <property type="component" value="Unassembled WGS sequence"/>
</dbReference>
<feature type="domain" description="SusD-like N-terminal" evidence="1">
    <location>
        <begin position="22"/>
        <end position="223"/>
    </location>
</feature>
<sequence>MVKQRIILSVFFGMLAFTGCKKFLEQPPDNRAELNSPEQVSQLLGTAYPQANYMAFFESISDNVADKGAGSVERTSRDPFFFEDVQDDQQDSPEFYWNACYAAIAAANQALEVCDNAADRSAYSAQRGEALVARAYAHFMLVNVFSKVYDPASAGSDPGIPYVTEPEKVVFKPYERRTVSYVYEMIEQDITEGLPLIDDRQYTVPKYHFTRAAAHAFAARFYLFKRDYAKVVEHANQVFAAGNVSGLLRPWNTTYLSITYNELFARYARATEPANLLLVETASWWARQYYTIRYAMNAAKRNEILGANVTGGEWAFRYQLFTAGTDNYLIPKINEHFVRSSVNANIGVGYVVVPLLTAEEVLFNRIEAYAYLNNTNAAIADLNTYAATRINNYDAGLHTITATRIRNFYGVSNLQTGILATLFAFKRAEYVQEGMRWLDLLRYKAPVIHVTADGQVLELREDDPRRVFQLPQSVTESGLELNPR</sequence>
<dbReference type="InterPro" id="IPR033985">
    <property type="entry name" value="SusD-like_N"/>
</dbReference>
<dbReference type="Pfam" id="PF14322">
    <property type="entry name" value="SusD-like_3"/>
    <property type="match status" value="1"/>
</dbReference>
<dbReference type="EMBL" id="VLLG01000004">
    <property type="protein sequence ID" value="TWI86554.1"/>
    <property type="molecule type" value="Genomic_DNA"/>
</dbReference>
<organism evidence="2 3">
    <name type="scientific">Chitinophaga japonensis</name>
    <name type="common">Flexibacter japonensis</name>
    <dbReference type="NCBI Taxonomy" id="104662"/>
    <lineage>
        <taxon>Bacteria</taxon>
        <taxon>Pseudomonadati</taxon>
        <taxon>Bacteroidota</taxon>
        <taxon>Chitinophagia</taxon>
        <taxon>Chitinophagales</taxon>
        <taxon>Chitinophagaceae</taxon>
        <taxon>Chitinophaga</taxon>
    </lineage>
</organism>
<keyword evidence="3" id="KW-1185">Reference proteome</keyword>
<proteinExistence type="predicted"/>